<reference evidence="2" key="1">
    <citation type="submission" date="2022-01" db="EMBL/GenBank/DDBJ databases">
        <authorList>
            <person name="Criscuolo A."/>
        </authorList>
    </citation>
    <scope>NUCLEOTIDE SEQUENCE</scope>
    <source>
        <strain evidence="2">CIP111893</strain>
    </source>
</reference>
<dbReference type="RefSeq" id="WP_236342642.1">
    <property type="nucleotide sequence ID" value="NZ_CAKMMF010000012.1"/>
</dbReference>
<dbReference type="Pfam" id="PF13524">
    <property type="entry name" value="Glyco_trans_1_2"/>
    <property type="match status" value="1"/>
</dbReference>
<sequence length="366" mass="41718">MQLQSNKQAGFKAMESGYRAGYEQGLRDGACEAILRHVQPPAQSISDVRVLYVPQGFESIDQGIIEALRSFVRELHVADAKHMAEQAALLRPDCMLVLNGLHVFPSNHLDQVQAVRALGIRTVIWFADDPYVTGDTVRIAPHYDVVLTHELSTVNVYRELGCAQVHYMPLAVHPGWFAPKRVEAKYRSDVCFIGQAFWNRVEMFDAIASYLQGRRVFIAGGLWDRMSNYRLLKSFIRLGWLPVEESINYYNGARIVINLHRTTTAGMDNNNALNLDGRSINPRTYEISACGTLQLTDPREDLPLYYKPGFELETFTTAIELRDKIDYYLSHEEERRAIALRGLRRTLQDHTYASRVRQLAVALGWQ</sequence>
<evidence type="ECO:0000313" key="3">
    <source>
        <dbReference type="Proteomes" id="UP000838686"/>
    </source>
</evidence>
<comment type="caution">
    <text evidence="2">The sequence shown here is derived from an EMBL/GenBank/DDBJ whole genome shotgun (WGS) entry which is preliminary data.</text>
</comment>
<keyword evidence="3" id="KW-1185">Reference proteome</keyword>
<gene>
    <name evidence="2" type="ORF">PAECIP111893_02466</name>
</gene>
<dbReference type="Proteomes" id="UP000838686">
    <property type="component" value="Unassembled WGS sequence"/>
</dbReference>
<evidence type="ECO:0000313" key="2">
    <source>
        <dbReference type="EMBL" id="CAH1206209.1"/>
    </source>
</evidence>
<protein>
    <recommendedName>
        <fullName evidence="1">Spore protein YkvP/CgeB glycosyl transferase-like domain-containing protein</fullName>
    </recommendedName>
</protein>
<organism evidence="2 3">
    <name type="scientific">Paenibacillus plantiphilus</name>
    <dbReference type="NCBI Taxonomy" id="2905650"/>
    <lineage>
        <taxon>Bacteria</taxon>
        <taxon>Bacillati</taxon>
        <taxon>Bacillota</taxon>
        <taxon>Bacilli</taxon>
        <taxon>Bacillales</taxon>
        <taxon>Paenibacillaceae</taxon>
        <taxon>Paenibacillus</taxon>
    </lineage>
</organism>
<evidence type="ECO:0000259" key="1">
    <source>
        <dbReference type="Pfam" id="PF13524"/>
    </source>
</evidence>
<name>A0ABM9CA25_9BACL</name>
<accession>A0ABM9CA25</accession>
<dbReference type="SUPFAM" id="SSF53756">
    <property type="entry name" value="UDP-Glycosyltransferase/glycogen phosphorylase"/>
    <property type="match status" value="1"/>
</dbReference>
<dbReference type="InterPro" id="IPR055259">
    <property type="entry name" value="YkvP/CgeB_Glyco_trans-like"/>
</dbReference>
<proteinExistence type="predicted"/>
<feature type="domain" description="Spore protein YkvP/CgeB glycosyl transferase-like" evidence="1">
    <location>
        <begin position="202"/>
        <end position="359"/>
    </location>
</feature>
<dbReference type="EMBL" id="CAKMMF010000012">
    <property type="protein sequence ID" value="CAH1206209.1"/>
    <property type="molecule type" value="Genomic_DNA"/>
</dbReference>